<feature type="transmembrane region" description="Helical" evidence="1">
    <location>
        <begin position="118"/>
        <end position="138"/>
    </location>
</feature>
<gene>
    <name evidence="2" type="ORF">LLY24_05425</name>
</gene>
<proteinExistence type="predicted"/>
<name>A0ABT2EBN3_9GAMM</name>
<keyword evidence="1" id="KW-0812">Transmembrane</keyword>
<keyword evidence="3" id="KW-1185">Reference proteome</keyword>
<evidence type="ECO:0000256" key="1">
    <source>
        <dbReference type="SAM" id="Phobius"/>
    </source>
</evidence>
<accession>A0ABT2EBN3</accession>
<dbReference type="RefSeq" id="WP_259035272.1">
    <property type="nucleotide sequence ID" value="NZ_JAJISC010000002.1"/>
</dbReference>
<feature type="transmembrane region" description="Helical" evidence="1">
    <location>
        <begin position="88"/>
        <end position="112"/>
    </location>
</feature>
<evidence type="ECO:0000313" key="3">
    <source>
        <dbReference type="Proteomes" id="UP001165542"/>
    </source>
</evidence>
<reference evidence="2" key="1">
    <citation type="submission" date="2021-11" db="EMBL/GenBank/DDBJ databases">
        <title>Halomonas sp., isolated from a coastal aquaculture zone in Dongshan Bay.</title>
        <authorList>
            <person name="Lin W."/>
        </authorList>
    </citation>
    <scope>NUCLEOTIDE SEQUENCE</scope>
    <source>
        <strain evidence="2">Yzlin-01</strain>
    </source>
</reference>
<protein>
    <submittedName>
        <fullName evidence="2">Uncharacterized protein</fullName>
    </submittedName>
</protein>
<comment type="caution">
    <text evidence="2">The sequence shown here is derived from an EMBL/GenBank/DDBJ whole genome shotgun (WGS) entry which is preliminary data.</text>
</comment>
<sequence length="139" mass="15912">MSENASKSYSSTVYRADKIPKIPAPTKKRERIGEELLPYGNYAKINPHNKICEDAEFVQKRGVEDSSLYEIDDSWNHQKIQFLSNSSIALMSFSIIPYLVVLVLGGIWLFFIIEISRFEGALSVFYTLFFLFSVILGFL</sequence>
<keyword evidence="1" id="KW-1133">Transmembrane helix</keyword>
<dbReference type="Proteomes" id="UP001165542">
    <property type="component" value="Unassembled WGS sequence"/>
</dbReference>
<dbReference type="EMBL" id="JAJISC010000002">
    <property type="protein sequence ID" value="MCS2608763.1"/>
    <property type="molecule type" value="Genomic_DNA"/>
</dbReference>
<evidence type="ECO:0000313" key="2">
    <source>
        <dbReference type="EMBL" id="MCS2608763.1"/>
    </source>
</evidence>
<organism evidence="2 3">
    <name type="scientific">Halomonas dongshanensis</name>
    <dbReference type="NCBI Taxonomy" id="2890835"/>
    <lineage>
        <taxon>Bacteria</taxon>
        <taxon>Pseudomonadati</taxon>
        <taxon>Pseudomonadota</taxon>
        <taxon>Gammaproteobacteria</taxon>
        <taxon>Oceanospirillales</taxon>
        <taxon>Halomonadaceae</taxon>
        <taxon>Halomonas</taxon>
    </lineage>
</organism>
<keyword evidence="1" id="KW-0472">Membrane</keyword>